<name>A0A1M5G3Y6_9BACI</name>
<gene>
    <name evidence="1" type="ORF">SAMN05216225_101145</name>
</gene>
<dbReference type="OrthoDB" id="9811025at2"/>
<accession>A0A1M5G3Y6</accession>
<dbReference type="Proteomes" id="UP000183988">
    <property type="component" value="Unassembled WGS sequence"/>
</dbReference>
<evidence type="ECO:0000313" key="1">
    <source>
        <dbReference type="EMBL" id="SHF98152.1"/>
    </source>
</evidence>
<dbReference type="AlphaFoldDB" id="A0A1M5G3Y6"/>
<keyword evidence="2" id="KW-1185">Reference proteome</keyword>
<dbReference type="STRING" id="930117.SAMN05216225_101145"/>
<keyword evidence="1" id="KW-0255">Endonuclease</keyword>
<keyword evidence="1" id="KW-0378">Hydrolase</keyword>
<sequence>MKPIFVKELFRYKLSDIQQIFNCEKELLNSFTNDLIKRKIIEKESSSYKFAYVGFIQFQGKFIFVMPKFIQEHHFDLYYPTIVKLFKEYNERENLNIEEVETFGDFENEEFYNLFKIVHFLLQDYDENGLYNNDKVEQELNGDGEIDWNRSIEQNQSYISGQNIMYLDFYTQKTISDEEDFIRKVHMFVLNQCSSFLKELDILDILGFPEVDYNIDFNELGEEDYILYKIDSEKSNQFLDRKLMLLDALYYFVSKQNSFKGESKPYLFGTRSFEIIWEKVCSFVFNNEYNKLQKFIPSPVWKDYNTLKETKRETLIPDILRKIDVYQLFFVFDAKYYTTTFNENGTLINNAPGISDISKQYLYEKVFYKYLDIKHYSFYNIFLMPTDGTDELFGETRFELFEALGPIFLLRLNAQKIFSMYSKRERYEEVYFKQLSTALIPYKE</sequence>
<keyword evidence="1" id="KW-0540">Nuclease</keyword>
<dbReference type="EMBL" id="FQVW01000011">
    <property type="protein sequence ID" value="SHF98152.1"/>
    <property type="molecule type" value="Genomic_DNA"/>
</dbReference>
<dbReference type="GO" id="GO:0004519">
    <property type="term" value="F:endonuclease activity"/>
    <property type="evidence" value="ECO:0007669"/>
    <property type="project" value="UniProtKB-KW"/>
</dbReference>
<proteinExistence type="predicted"/>
<evidence type="ECO:0000313" key="2">
    <source>
        <dbReference type="Proteomes" id="UP000183988"/>
    </source>
</evidence>
<dbReference type="RefSeq" id="WP_143155605.1">
    <property type="nucleotide sequence ID" value="NZ_FQVW01000011.1"/>
</dbReference>
<organism evidence="1 2">
    <name type="scientific">Ornithinibacillus halophilus</name>
    <dbReference type="NCBI Taxonomy" id="930117"/>
    <lineage>
        <taxon>Bacteria</taxon>
        <taxon>Bacillati</taxon>
        <taxon>Bacillota</taxon>
        <taxon>Bacilli</taxon>
        <taxon>Bacillales</taxon>
        <taxon>Bacillaceae</taxon>
        <taxon>Ornithinibacillus</taxon>
    </lineage>
</organism>
<dbReference type="Pfam" id="PF09563">
    <property type="entry name" value="RE_LlaJI"/>
    <property type="match status" value="1"/>
</dbReference>
<dbReference type="InterPro" id="IPR018579">
    <property type="entry name" value="Restrct_endonuc_II_LlaJI"/>
</dbReference>
<reference evidence="1 2" key="1">
    <citation type="submission" date="2016-11" db="EMBL/GenBank/DDBJ databases">
        <authorList>
            <person name="Jaros S."/>
            <person name="Januszkiewicz K."/>
            <person name="Wedrychowicz H."/>
        </authorList>
    </citation>
    <scope>NUCLEOTIDE SEQUENCE [LARGE SCALE GENOMIC DNA]</scope>
    <source>
        <strain evidence="1 2">IBRC-M 10683</strain>
    </source>
</reference>
<protein>
    <submittedName>
        <fullName evidence="1">LlaJI restriction endonuclease</fullName>
    </submittedName>
</protein>